<reference evidence="1" key="1">
    <citation type="journal article" date="2015" name="Nature">
        <title>Complex archaea that bridge the gap between prokaryotes and eukaryotes.</title>
        <authorList>
            <person name="Spang A."/>
            <person name="Saw J.H."/>
            <person name="Jorgensen S.L."/>
            <person name="Zaremba-Niedzwiedzka K."/>
            <person name="Martijn J."/>
            <person name="Lind A.E."/>
            <person name="van Eijk R."/>
            <person name="Schleper C."/>
            <person name="Guy L."/>
            <person name="Ettema T.J."/>
        </authorList>
    </citation>
    <scope>NUCLEOTIDE SEQUENCE</scope>
</reference>
<name>A0A0F9KHN0_9ZZZZ</name>
<protein>
    <submittedName>
        <fullName evidence="1">Uncharacterized protein</fullName>
    </submittedName>
</protein>
<comment type="caution">
    <text evidence="1">The sequence shown here is derived from an EMBL/GenBank/DDBJ whole genome shotgun (WGS) entry which is preliminary data.</text>
</comment>
<proteinExistence type="predicted"/>
<organism evidence="1">
    <name type="scientific">marine sediment metagenome</name>
    <dbReference type="NCBI Taxonomy" id="412755"/>
    <lineage>
        <taxon>unclassified sequences</taxon>
        <taxon>metagenomes</taxon>
        <taxon>ecological metagenomes</taxon>
    </lineage>
</organism>
<evidence type="ECO:0000313" key="1">
    <source>
        <dbReference type="EMBL" id="KKM81443.1"/>
    </source>
</evidence>
<gene>
    <name evidence="1" type="ORF">LCGC14_1329820</name>
</gene>
<dbReference type="EMBL" id="LAZR01008020">
    <property type="protein sequence ID" value="KKM81443.1"/>
    <property type="molecule type" value="Genomic_DNA"/>
</dbReference>
<dbReference type="AlphaFoldDB" id="A0A0F9KHN0"/>
<sequence length="65" mass="7521">MAKKKKPKKTSIARPTAFSDERFRVENAADTMMRFQEINADSKLKAKAKQELARREKAIKKARKV</sequence>
<accession>A0A0F9KHN0</accession>